<keyword evidence="3" id="KW-1185">Reference proteome</keyword>
<evidence type="ECO:0000313" key="2">
    <source>
        <dbReference type="EMBL" id="SMP44783.1"/>
    </source>
</evidence>
<dbReference type="RefSeq" id="WP_283408141.1">
    <property type="nucleotide sequence ID" value="NZ_FXUF01000002.1"/>
</dbReference>
<dbReference type="EMBL" id="FXUF01000002">
    <property type="protein sequence ID" value="SMP44783.1"/>
    <property type="molecule type" value="Genomic_DNA"/>
</dbReference>
<feature type="transmembrane region" description="Helical" evidence="1">
    <location>
        <begin position="62"/>
        <end position="95"/>
    </location>
</feature>
<feature type="transmembrane region" description="Helical" evidence="1">
    <location>
        <begin position="21"/>
        <end position="42"/>
    </location>
</feature>
<comment type="caution">
    <text evidence="2">The sequence shown here is derived from an EMBL/GenBank/DDBJ whole genome shotgun (WGS) entry which is preliminary data.</text>
</comment>
<dbReference type="AlphaFoldDB" id="A0AA46AI28"/>
<proteinExistence type="predicted"/>
<evidence type="ECO:0000256" key="1">
    <source>
        <dbReference type="SAM" id="Phobius"/>
    </source>
</evidence>
<sequence length="97" mass="10735">MEDNLKITPPKESWFQQAKQMLVSNMVTVFFIVLCAIGFYYSGLTVGFLLNDIITRMVRNSFLVLALLLPVMAGMGLNFAIVLGAMCAQAAVIYVTH</sequence>
<reference evidence="2" key="1">
    <citation type="submission" date="2017-05" db="EMBL/GenBank/DDBJ databases">
        <authorList>
            <person name="Varghese N."/>
            <person name="Submissions S."/>
        </authorList>
    </citation>
    <scope>NUCLEOTIDE SEQUENCE</scope>
    <source>
        <strain evidence="2">Su22</strain>
    </source>
</reference>
<protein>
    <submittedName>
        <fullName evidence="2">Uncharacterized protein</fullName>
    </submittedName>
</protein>
<organism evidence="2 3">
    <name type="scientific">Anoxynatronum buryatiense</name>
    <dbReference type="NCBI Taxonomy" id="489973"/>
    <lineage>
        <taxon>Bacteria</taxon>
        <taxon>Bacillati</taxon>
        <taxon>Bacillota</taxon>
        <taxon>Clostridia</taxon>
        <taxon>Eubacteriales</taxon>
        <taxon>Clostridiaceae</taxon>
        <taxon>Anoxynatronum</taxon>
    </lineage>
</organism>
<evidence type="ECO:0000313" key="3">
    <source>
        <dbReference type="Proteomes" id="UP001158066"/>
    </source>
</evidence>
<name>A0AA46AI28_9CLOT</name>
<dbReference type="Proteomes" id="UP001158066">
    <property type="component" value="Unassembled WGS sequence"/>
</dbReference>
<keyword evidence="1" id="KW-0472">Membrane</keyword>
<keyword evidence="1" id="KW-1133">Transmembrane helix</keyword>
<gene>
    <name evidence="2" type="ORF">SAMN06296020_102233</name>
</gene>
<accession>A0AA46AI28</accession>
<keyword evidence="1" id="KW-0812">Transmembrane</keyword>